<keyword evidence="1" id="KW-1133">Transmembrane helix</keyword>
<comment type="similarity">
    <text evidence="1">Belongs to the SURF1 family.</text>
</comment>
<feature type="transmembrane region" description="Helical" evidence="1">
    <location>
        <begin position="216"/>
        <end position="237"/>
    </location>
</feature>
<evidence type="ECO:0000313" key="3">
    <source>
        <dbReference type="Proteomes" id="UP000228758"/>
    </source>
</evidence>
<comment type="caution">
    <text evidence="2">The sequence shown here is derived from an EMBL/GenBank/DDBJ whole genome shotgun (WGS) entry which is preliminary data.</text>
</comment>
<dbReference type="Proteomes" id="UP000228758">
    <property type="component" value="Unassembled WGS sequence"/>
</dbReference>
<comment type="subcellular location">
    <subcellularLocation>
        <location evidence="1">Cell membrane</location>
        <topology evidence="1">Multi-pass membrane protein</topology>
    </subcellularLocation>
</comment>
<dbReference type="OrthoDB" id="3266379at2"/>
<name>A0A2M9CMN3_9MICO</name>
<dbReference type="PROSITE" id="PS50895">
    <property type="entry name" value="SURF1"/>
    <property type="match status" value="1"/>
</dbReference>
<dbReference type="RefSeq" id="WP_100365271.1">
    <property type="nucleotide sequence ID" value="NZ_PGFF01000001.1"/>
</dbReference>
<dbReference type="GO" id="GO:0005886">
    <property type="term" value="C:plasma membrane"/>
    <property type="evidence" value="ECO:0007669"/>
    <property type="project" value="UniProtKB-SubCell"/>
</dbReference>
<reference evidence="2 3" key="1">
    <citation type="submission" date="2017-11" db="EMBL/GenBank/DDBJ databases">
        <title>Genomic Encyclopedia of Archaeal and Bacterial Type Strains, Phase II (KMG-II): From Individual Species to Whole Genera.</title>
        <authorList>
            <person name="Goeker M."/>
        </authorList>
    </citation>
    <scope>NUCLEOTIDE SEQUENCE [LARGE SCALE GENOMIC DNA]</scope>
    <source>
        <strain evidence="2 3">DSM 27393</strain>
    </source>
</reference>
<keyword evidence="1" id="KW-0812">Transmembrane</keyword>
<dbReference type="EMBL" id="PGFF01000001">
    <property type="protein sequence ID" value="PJJ73148.1"/>
    <property type="molecule type" value="Genomic_DNA"/>
</dbReference>
<accession>A0A2M9CMN3</accession>
<evidence type="ECO:0000313" key="2">
    <source>
        <dbReference type="EMBL" id="PJJ73148.1"/>
    </source>
</evidence>
<dbReference type="AlphaFoldDB" id="A0A2M9CMN3"/>
<keyword evidence="3" id="KW-1185">Reference proteome</keyword>
<organism evidence="2 3">
    <name type="scientific">Diaminobutyricimonas aerilata</name>
    <dbReference type="NCBI Taxonomy" id="1162967"/>
    <lineage>
        <taxon>Bacteria</taxon>
        <taxon>Bacillati</taxon>
        <taxon>Actinomycetota</taxon>
        <taxon>Actinomycetes</taxon>
        <taxon>Micrococcales</taxon>
        <taxon>Microbacteriaceae</taxon>
        <taxon>Diaminobutyricimonas</taxon>
    </lineage>
</organism>
<gene>
    <name evidence="2" type="ORF">CLV46_2733</name>
</gene>
<dbReference type="Pfam" id="PF02104">
    <property type="entry name" value="SURF1"/>
    <property type="match status" value="1"/>
</dbReference>
<sequence>MTVAPASVWSVARRPAWIGALLLALAVAGGFAALGQWQIERSVEGATVVQRDTETPRPLADVARPGTAVTETQASQVVEVTGTLQPGDYTVHSGRIDEGERGYWLVGHLVSDDDTASVAVALGWSPELDDIESARDALDGAPRQREIVGRYLPGDAPTESDLEAGELTAVSPAELVNRWAEVPAPAYSGYIVADGAVDPLQPIHSPVPEAEVTLNWLNIFYAVEWVVFAGFAVYLWYRLVRDQWEKERDLAAQAATPAAGKIDA</sequence>
<keyword evidence="1" id="KW-0472">Membrane</keyword>
<comment type="caution">
    <text evidence="1">Lacks conserved residue(s) required for the propagation of feature annotation.</text>
</comment>
<evidence type="ECO:0000256" key="1">
    <source>
        <dbReference type="RuleBase" id="RU363076"/>
    </source>
</evidence>
<keyword evidence="1" id="KW-1003">Cell membrane</keyword>
<proteinExistence type="inferred from homology"/>
<protein>
    <recommendedName>
        <fullName evidence="1">SURF1-like protein</fullName>
    </recommendedName>
</protein>
<dbReference type="InterPro" id="IPR002994">
    <property type="entry name" value="Surf1/Shy1"/>
</dbReference>